<dbReference type="Gene3D" id="1.25.40.20">
    <property type="entry name" value="Ankyrin repeat-containing domain"/>
    <property type="match status" value="2"/>
</dbReference>
<feature type="compositionally biased region" description="Basic and acidic residues" evidence="5">
    <location>
        <begin position="423"/>
        <end position="440"/>
    </location>
</feature>
<protein>
    <recommendedName>
        <fullName evidence="6">RNA-binding S4 domain-containing protein</fullName>
    </recommendedName>
</protein>
<dbReference type="SUPFAM" id="SSF48403">
    <property type="entry name" value="Ankyrin repeat"/>
    <property type="match status" value="1"/>
</dbReference>
<accession>A0A7S3ZR81</accession>
<dbReference type="InterPro" id="IPR036986">
    <property type="entry name" value="S4_RNA-bd_sf"/>
</dbReference>
<evidence type="ECO:0000259" key="6">
    <source>
        <dbReference type="SMART" id="SM00363"/>
    </source>
</evidence>
<evidence type="ECO:0000313" key="8">
    <source>
        <dbReference type="EMBL" id="CAH0379070.1"/>
    </source>
</evidence>
<evidence type="ECO:0000256" key="2">
    <source>
        <dbReference type="ARBA" id="ARBA00023043"/>
    </source>
</evidence>
<evidence type="ECO:0000256" key="3">
    <source>
        <dbReference type="PROSITE-ProRule" id="PRU00023"/>
    </source>
</evidence>
<feature type="repeat" description="ANK" evidence="3">
    <location>
        <begin position="203"/>
        <end position="237"/>
    </location>
</feature>
<feature type="domain" description="RNA-binding S4" evidence="6">
    <location>
        <begin position="329"/>
        <end position="387"/>
    </location>
</feature>
<name>A0A7S3ZR81_9STRA</name>
<dbReference type="Gene3D" id="2.30.30.140">
    <property type="match status" value="1"/>
</dbReference>
<keyword evidence="2 3" id="KW-0040">ANK repeat</keyword>
<dbReference type="Gene3D" id="3.10.290.10">
    <property type="entry name" value="RNA-binding S4 domain"/>
    <property type="match status" value="1"/>
</dbReference>
<feature type="repeat" description="ANK" evidence="3">
    <location>
        <begin position="34"/>
        <end position="55"/>
    </location>
</feature>
<evidence type="ECO:0000256" key="4">
    <source>
        <dbReference type="PROSITE-ProRule" id="PRU00182"/>
    </source>
</evidence>
<evidence type="ECO:0000313" key="9">
    <source>
        <dbReference type="Proteomes" id="UP000789595"/>
    </source>
</evidence>
<dbReference type="Pfam" id="PF01479">
    <property type="entry name" value="S4"/>
    <property type="match status" value="1"/>
</dbReference>
<keyword evidence="4" id="KW-0694">RNA-binding</keyword>
<dbReference type="InterPro" id="IPR002110">
    <property type="entry name" value="Ankyrin_rpt"/>
</dbReference>
<reference evidence="7" key="1">
    <citation type="submission" date="2021-01" db="EMBL/GenBank/DDBJ databases">
        <authorList>
            <person name="Corre E."/>
            <person name="Pelletier E."/>
            <person name="Niang G."/>
            <person name="Scheremetjew M."/>
            <person name="Finn R."/>
            <person name="Kale V."/>
            <person name="Holt S."/>
            <person name="Cochrane G."/>
            <person name="Meng A."/>
            <person name="Brown T."/>
            <person name="Cohen L."/>
        </authorList>
    </citation>
    <scope>NUCLEOTIDE SEQUENCE</scope>
    <source>
        <strain evidence="7">CCMP1756</strain>
    </source>
</reference>
<dbReference type="CDD" id="cd00165">
    <property type="entry name" value="S4"/>
    <property type="match status" value="1"/>
</dbReference>
<sequence length="597" mass="66549">MSGSVLREAAAQGDVEYLKELLETGGNPCSTDDNGLNALHFAVWNGHVEAVELLVVNDVGCPTLPANTRAKLEDAKSKWLQGYIARDNHDGTYDVNFEDGSSEQAIEKRKIRQAEKEDGTLYPKPKEGKAWKVNMICLARYSHKRDTSNLVSTDGSYGGAAFNQEQYDAEQAIAAAQQHLEQLEKNRLKKKPQASCVTGVTEAGWSPLHICAMGSLNDVECAQILLEAGVSPLIQDKDGRTAYDVALESRNVPLAALLRRPRPDFDTRRRAMRTYRNRCLIQDKPKRPPPPYYDTIEGEPPLPEVIIETDDEAEPEEKNLLELVVEKKARIDAVLFNAFPDRSKQEWGALVKQGRVQVDGKTMTKKKSVEENALVVVELPPPSRPQTAVETFEVGDLVQVGDDRGVVTALPVKGKGPWKITVGDEPHPRKLKTGEFTKLDEPEEEEEKDLGGEEHATDWVAHEKFLADERLESWDGTTQRPVQLADPPKELLIPEHLQLKYAKESFTIGTARKDGSRRKRGPHIIQNLIFAVREADKNFERRELLAAEQEQFLDHEAIAKAERNKLKSTRDRRNVLEGMSMLGAATGGGMETGGYAI</sequence>
<feature type="region of interest" description="Disordered" evidence="5">
    <location>
        <begin position="423"/>
        <end position="453"/>
    </location>
</feature>
<dbReference type="PROSITE" id="PS50088">
    <property type="entry name" value="ANK_REPEAT"/>
    <property type="match status" value="2"/>
</dbReference>
<dbReference type="AlphaFoldDB" id="A0A7S3ZR81"/>
<dbReference type="Pfam" id="PF13637">
    <property type="entry name" value="Ank_4"/>
    <property type="match status" value="1"/>
</dbReference>
<proteinExistence type="predicted"/>
<dbReference type="OrthoDB" id="159630at2759"/>
<dbReference type="PANTHER" id="PTHR24198:SF165">
    <property type="entry name" value="ANKYRIN REPEAT-CONTAINING PROTEIN-RELATED"/>
    <property type="match status" value="1"/>
</dbReference>
<dbReference type="SMART" id="SM00363">
    <property type="entry name" value="S4"/>
    <property type="match status" value="1"/>
</dbReference>
<dbReference type="PROSITE" id="PS50889">
    <property type="entry name" value="S4"/>
    <property type="match status" value="1"/>
</dbReference>
<gene>
    <name evidence="7" type="ORF">PCAL00307_LOCUS6692</name>
    <name evidence="8" type="ORF">PECAL_6P06710</name>
</gene>
<dbReference type="InterPro" id="IPR036770">
    <property type="entry name" value="Ankyrin_rpt-contain_sf"/>
</dbReference>
<dbReference type="EMBL" id="CAKKNE010000006">
    <property type="protein sequence ID" value="CAH0379070.1"/>
    <property type="molecule type" value="Genomic_DNA"/>
</dbReference>
<dbReference type="Pfam" id="PF00023">
    <property type="entry name" value="Ank"/>
    <property type="match status" value="1"/>
</dbReference>
<dbReference type="SMART" id="SM00248">
    <property type="entry name" value="ANK"/>
    <property type="match status" value="4"/>
</dbReference>
<dbReference type="Proteomes" id="UP000789595">
    <property type="component" value="Unassembled WGS sequence"/>
</dbReference>
<dbReference type="EMBL" id="HBIW01007926">
    <property type="protein sequence ID" value="CAE0691256.1"/>
    <property type="molecule type" value="Transcribed_RNA"/>
</dbReference>
<organism evidence="7">
    <name type="scientific">Pelagomonas calceolata</name>
    <dbReference type="NCBI Taxonomy" id="35677"/>
    <lineage>
        <taxon>Eukaryota</taxon>
        <taxon>Sar</taxon>
        <taxon>Stramenopiles</taxon>
        <taxon>Ochrophyta</taxon>
        <taxon>Pelagophyceae</taxon>
        <taxon>Pelagomonadales</taxon>
        <taxon>Pelagomonadaceae</taxon>
        <taxon>Pelagomonas</taxon>
    </lineage>
</organism>
<keyword evidence="9" id="KW-1185">Reference proteome</keyword>
<keyword evidence="1" id="KW-0677">Repeat</keyword>
<reference evidence="8" key="2">
    <citation type="submission" date="2021-11" db="EMBL/GenBank/DDBJ databases">
        <authorList>
            <consortium name="Genoscope - CEA"/>
            <person name="William W."/>
        </authorList>
    </citation>
    <scope>NUCLEOTIDE SEQUENCE</scope>
</reference>
<evidence type="ECO:0000256" key="5">
    <source>
        <dbReference type="SAM" id="MobiDB-lite"/>
    </source>
</evidence>
<dbReference type="SUPFAM" id="SSF55174">
    <property type="entry name" value="Alpha-L RNA-binding motif"/>
    <property type="match status" value="1"/>
</dbReference>
<dbReference type="PANTHER" id="PTHR24198">
    <property type="entry name" value="ANKYRIN REPEAT AND PROTEIN KINASE DOMAIN-CONTAINING PROTEIN"/>
    <property type="match status" value="1"/>
</dbReference>
<evidence type="ECO:0000313" key="7">
    <source>
        <dbReference type="EMBL" id="CAE0691256.1"/>
    </source>
</evidence>
<dbReference type="PROSITE" id="PS50297">
    <property type="entry name" value="ANK_REP_REGION"/>
    <property type="match status" value="1"/>
</dbReference>
<dbReference type="InterPro" id="IPR002942">
    <property type="entry name" value="S4_RNA-bd"/>
</dbReference>
<dbReference type="GO" id="GO:0003723">
    <property type="term" value="F:RNA binding"/>
    <property type="evidence" value="ECO:0007669"/>
    <property type="project" value="UniProtKB-KW"/>
</dbReference>
<evidence type="ECO:0000256" key="1">
    <source>
        <dbReference type="ARBA" id="ARBA00022737"/>
    </source>
</evidence>